<feature type="compositionally biased region" description="Basic and acidic residues" evidence="1">
    <location>
        <begin position="49"/>
        <end position="58"/>
    </location>
</feature>
<feature type="compositionally biased region" description="Polar residues" evidence="1">
    <location>
        <begin position="709"/>
        <end position="719"/>
    </location>
</feature>
<feature type="compositionally biased region" description="Polar residues" evidence="1">
    <location>
        <begin position="450"/>
        <end position="464"/>
    </location>
</feature>
<feature type="compositionally biased region" description="Low complexity" evidence="1">
    <location>
        <begin position="281"/>
        <end position="299"/>
    </location>
</feature>
<feature type="compositionally biased region" description="Gly residues" evidence="1">
    <location>
        <begin position="400"/>
        <end position="410"/>
    </location>
</feature>
<proteinExistence type="predicted"/>
<reference evidence="2 3" key="1">
    <citation type="journal article" date="2014" name="Int. J. Syst. Evol. Microbiol.">
        <title>Complete genome sequence of Corynebacterium casei LMG S-19264T (=DSM 44701T), isolated from a smear-ripened cheese.</title>
        <authorList>
            <consortium name="US DOE Joint Genome Institute (JGI-PGF)"/>
            <person name="Walter F."/>
            <person name="Albersmeier A."/>
            <person name="Kalinowski J."/>
            <person name="Ruckert C."/>
        </authorList>
    </citation>
    <scope>NUCLEOTIDE SEQUENCE [LARGE SCALE GENOMIC DNA]</scope>
    <source>
        <strain evidence="2 3">KCTC 19473</strain>
    </source>
</reference>
<feature type="compositionally biased region" description="Polar residues" evidence="1">
    <location>
        <begin position="612"/>
        <end position="622"/>
    </location>
</feature>
<dbReference type="AlphaFoldDB" id="A0A918XEE3"/>
<feature type="compositionally biased region" description="Acidic residues" evidence="1">
    <location>
        <begin position="130"/>
        <end position="142"/>
    </location>
</feature>
<evidence type="ECO:0000313" key="3">
    <source>
        <dbReference type="Proteomes" id="UP000654947"/>
    </source>
</evidence>
<feature type="compositionally biased region" description="Gly residues" evidence="1">
    <location>
        <begin position="571"/>
        <end position="591"/>
    </location>
</feature>
<feature type="compositionally biased region" description="Basic and acidic residues" evidence="1">
    <location>
        <begin position="108"/>
        <end position="126"/>
    </location>
</feature>
<keyword evidence="3" id="KW-1185">Reference proteome</keyword>
<sequence>MTVTVISIIAVIVVLAVLLLLLLGMRALNPSRAEEHEAFEDDYEYDGDGPEREGDTPRGRGRRPRRQLDKPGFLKRRRVDWDDDEDGLSDNDFWSSLNEEGPAQRPAQGRERGYDGYDDGYRDHGYGEGPYEDEDEYEDEYGYDDRQGPPTPATGTDLRPDQGRHAARSAPDGPGPQTNMMALADLGQENGPQQSHAPAADTGQGPSAGPVQPDPSPPEQPSSLPSAQETHGLPAANPVGEDSDPLGPGSWSSPPAALPPRSEEAPEGPLSAPSNGPGSPYPAATGQGTGGTPSPYGGPFAPGQGGSYGTGPSYDGSAPSRSDEESTRPSSDPLDPNFRPAPGNSGPDMPSPIWSSMDTGAHQRPDPSVLGAPEPPVSGGTSSPGAFTDPVQPGTADPLGGYGAQFGHGGFTEPAQGQPFDSGNRPGQGRPPLWGDPNDTGSHARPPQAETPSWSNPNDTGSHARTQEPGQGGPEDTGPYTFTGQGPSLWTDPVDSGSHARPGPARTPWNNPGDTGGHNRPWDAGTPAFTGQETDPYGRQPSPYDSGTHTRPGGLGTGMPGSGWENPAGAPSGGVPTGHPGGTYGTPGWGSGTPAESSGPPPSAQETDPYGRQSSPYDSGTHTYPAPGGTPPWGNPNDTGAYAQPQGPGWGAPNDTGAYARPPQAATSPSWTDPNDTGAYAQPQGPVRGGPEETGTPAFAGWETDPYGRQSSPHDSGTHTYPAPGGTPPWGNPNDTGAYAQPGPARTPWNNPGDTGGHNRPWDAGTPAFTGQETDPYGRQPSPYDSGTHTYPAPGGTPPWGAPVDGGAPSAPPQAQGGYGPFGGPSPYDSGTHPIQSAPTGPPQGNPPQPGPGHNPGQYGPGELFDGGYAPPSQSQHGGPAPYEGWGGPVQNETTDLYPRDAYGRPLPPPEGYYEGNYEDGRYR</sequence>
<feature type="compositionally biased region" description="Acidic residues" evidence="1">
    <location>
        <begin position="37"/>
        <end position="48"/>
    </location>
</feature>
<evidence type="ECO:0000256" key="1">
    <source>
        <dbReference type="SAM" id="MobiDB-lite"/>
    </source>
</evidence>
<dbReference type="RefSeq" id="WP_193518102.1">
    <property type="nucleotide sequence ID" value="NZ_BMXL01000014.1"/>
</dbReference>
<accession>A0A918XEE3</accession>
<name>A0A918XEE3_9ACTN</name>
<comment type="caution">
    <text evidence="2">The sequence shown here is derived from an EMBL/GenBank/DDBJ whole genome shotgun (WGS) entry which is preliminary data.</text>
</comment>
<feature type="compositionally biased region" description="Low complexity" evidence="1">
    <location>
        <begin position="802"/>
        <end position="816"/>
    </location>
</feature>
<organism evidence="2 3">
    <name type="scientific">Nocardiopsis kunsanensis</name>
    <dbReference type="NCBI Taxonomy" id="141693"/>
    <lineage>
        <taxon>Bacteria</taxon>
        <taxon>Bacillati</taxon>
        <taxon>Actinomycetota</taxon>
        <taxon>Actinomycetes</taxon>
        <taxon>Streptosporangiales</taxon>
        <taxon>Nocardiopsidaceae</taxon>
        <taxon>Nocardiopsis</taxon>
    </lineage>
</organism>
<feature type="compositionally biased region" description="Polar residues" evidence="1">
    <location>
        <begin position="665"/>
        <end position="675"/>
    </location>
</feature>
<dbReference type="Proteomes" id="UP000654947">
    <property type="component" value="Unassembled WGS sequence"/>
</dbReference>
<feature type="region of interest" description="Disordered" evidence="1">
    <location>
        <begin position="37"/>
        <end position="924"/>
    </location>
</feature>
<evidence type="ECO:0000313" key="2">
    <source>
        <dbReference type="EMBL" id="GHD28381.1"/>
    </source>
</evidence>
<dbReference type="EMBL" id="BMXL01000014">
    <property type="protein sequence ID" value="GHD28381.1"/>
    <property type="molecule type" value="Genomic_DNA"/>
</dbReference>
<protein>
    <submittedName>
        <fullName evidence="2">Uncharacterized protein</fullName>
    </submittedName>
</protein>
<gene>
    <name evidence="2" type="ORF">GCM10007147_28240</name>
</gene>
<feature type="compositionally biased region" description="Pro residues" evidence="1">
    <location>
        <begin position="840"/>
        <end position="853"/>
    </location>
</feature>